<evidence type="ECO:0000313" key="2">
    <source>
        <dbReference type="EMBL" id="SCC80133.1"/>
    </source>
</evidence>
<feature type="compositionally biased region" description="Basic residues" evidence="1">
    <location>
        <begin position="47"/>
        <end position="61"/>
    </location>
</feature>
<dbReference type="AlphaFoldDB" id="A0A1C4H5U7"/>
<accession>A0A1C4H5U7</accession>
<dbReference type="STRING" id="1505727.GA0061077_1051"/>
<organism evidence="2 3">
    <name type="scientific">Bifidobacterium commune</name>
    <dbReference type="NCBI Taxonomy" id="1505727"/>
    <lineage>
        <taxon>Bacteria</taxon>
        <taxon>Bacillati</taxon>
        <taxon>Actinomycetota</taxon>
        <taxon>Actinomycetes</taxon>
        <taxon>Bifidobacteriales</taxon>
        <taxon>Bifidobacteriaceae</taxon>
        <taxon>Bifidobacterium</taxon>
    </lineage>
</organism>
<dbReference type="EMBL" id="FMBL01000002">
    <property type="protein sequence ID" value="SCC80133.1"/>
    <property type="molecule type" value="Genomic_DNA"/>
</dbReference>
<proteinExistence type="predicted"/>
<keyword evidence="3" id="KW-1185">Reference proteome</keyword>
<feature type="compositionally biased region" description="Polar residues" evidence="1">
    <location>
        <begin position="141"/>
        <end position="154"/>
    </location>
</feature>
<name>A0A1C4H5U7_9BIFI</name>
<evidence type="ECO:0000313" key="3">
    <source>
        <dbReference type="Proteomes" id="UP000242610"/>
    </source>
</evidence>
<gene>
    <name evidence="2" type="ORF">GA0061077_1051</name>
</gene>
<sequence>MDAGYDLRKGIEDHINETPVLHSHHLRPGADMGWQHLNRSGAGNRRQSQRGKIQHFSRHWQRCTTCGIQHRRSRPRRETRTRQNAAFGTAGHSGDPDRHIKQGRVKRLRNHTRRTLLQKLGHRARRRSSEIEEREGVTRCGQKQANRDTQPWPS</sequence>
<reference evidence="3" key="1">
    <citation type="submission" date="2016-08" db="EMBL/GenBank/DDBJ databases">
        <authorList>
            <person name="Varghese N."/>
            <person name="Submissions Spin"/>
        </authorList>
    </citation>
    <scope>NUCLEOTIDE SEQUENCE [LARGE SCALE GENOMIC DNA]</scope>
    <source>
        <strain evidence="3">R-52791</strain>
    </source>
</reference>
<dbReference type="Proteomes" id="UP000242610">
    <property type="component" value="Unassembled WGS sequence"/>
</dbReference>
<feature type="region of interest" description="Disordered" evidence="1">
    <location>
        <begin position="119"/>
        <end position="154"/>
    </location>
</feature>
<feature type="region of interest" description="Disordered" evidence="1">
    <location>
        <begin position="31"/>
        <end position="100"/>
    </location>
</feature>
<feature type="compositionally biased region" description="Basic and acidic residues" evidence="1">
    <location>
        <begin position="127"/>
        <end position="137"/>
    </location>
</feature>
<evidence type="ECO:0000256" key="1">
    <source>
        <dbReference type="SAM" id="MobiDB-lite"/>
    </source>
</evidence>
<protein>
    <submittedName>
        <fullName evidence="2">Uncharacterized protein</fullName>
    </submittedName>
</protein>